<feature type="binding site" evidence="13">
    <location>
        <position position="217"/>
    </location>
    <ligand>
        <name>5-aminolevulinate</name>
        <dbReference type="ChEBI" id="CHEBI:356416"/>
        <label>1</label>
    </ligand>
</feature>
<evidence type="ECO:0000256" key="5">
    <source>
        <dbReference type="ARBA" id="ARBA00012053"/>
    </source>
</evidence>
<name>A0A1T4RCR1_9FIRM</name>
<feature type="binding site" evidence="13">
    <location>
        <position position="205"/>
    </location>
    <ligand>
        <name>5-aminolevulinate</name>
        <dbReference type="ChEBI" id="CHEBI:356416"/>
        <label>1</label>
    </ligand>
</feature>
<dbReference type="PRINTS" id="PR00144">
    <property type="entry name" value="DALDHYDRTASE"/>
</dbReference>
<gene>
    <name evidence="18" type="ORF">SAMN02745885_02046</name>
</gene>
<dbReference type="EMBL" id="FUXM01000028">
    <property type="protein sequence ID" value="SKA13784.1"/>
    <property type="molecule type" value="Genomic_DNA"/>
</dbReference>
<dbReference type="GO" id="GO:0005829">
    <property type="term" value="C:cytosol"/>
    <property type="evidence" value="ECO:0007669"/>
    <property type="project" value="TreeGrafter"/>
</dbReference>
<dbReference type="GO" id="GO:0008270">
    <property type="term" value="F:zinc ion binding"/>
    <property type="evidence" value="ECO:0007669"/>
    <property type="project" value="TreeGrafter"/>
</dbReference>
<evidence type="ECO:0000313" key="19">
    <source>
        <dbReference type="Proteomes" id="UP000189933"/>
    </source>
</evidence>
<evidence type="ECO:0000256" key="10">
    <source>
        <dbReference type="ARBA" id="ARBA00025628"/>
    </source>
</evidence>
<evidence type="ECO:0000256" key="4">
    <source>
        <dbReference type="ARBA" id="ARBA00011823"/>
    </source>
</evidence>
<accession>A0A1T4RCR1</accession>
<comment type="function">
    <text evidence="10">Catalyzes an early step in the biosynthesis of tetrapyrroles. Binds two molecules of 5-aminolevulinate per subunit, each at a distinct site, and catalyzes their condensation to form porphobilinogen.</text>
</comment>
<feature type="binding site" evidence="15">
    <location>
        <position position="233"/>
    </location>
    <ligand>
        <name>Mg(2+)</name>
        <dbReference type="ChEBI" id="CHEBI:18420"/>
    </ligand>
</feature>
<comment type="pathway">
    <text evidence="2">Porphyrin-containing compound metabolism; protoporphyrin-IX biosynthesis; coproporphyrinogen-III from 5-aminolevulinate: step 1/4.</text>
</comment>
<keyword evidence="14" id="KW-0862">Zinc</keyword>
<evidence type="ECO:0000256" key="7">
    <source>
        <dbReference type="ARBA" id="ARBA00023133"/>
    </source>
</evidence>
<dbReference type="CDD" id="cd00384">
    <property type="entry name" value="ALAD_PBGS"/>
    <property type="match status" value="1"/>
</dbReference>
<dbReference type="InterPro" id="IPR030656">
    <property type="entry name" value="ALAD_AS"/>
</dbReference>
<dbReference type="SUPFAM" id="SSF51569">
    <property type="entry name" value="Aldolase"/>
    <property type="match status" value="1"/>
</dbReference>
<dbReference type="EC" id="4.2.1.24" evidence="5 16"/>
<dbReference type="InterPro" id="IPR013785">
    <property type="entry name" value="Aldolase_TIM"/>
</dbReference>
<dbReference type="Pfam" id="PF00490">
    <property type="entry name" value="ALAD"/>
    <property type="match status" value="1"/>
</dbReference>
<feature type="binding site" evidence="13">
    <location>
        <position position="313"/>
    </location>
    <ligand>
        <name>5-aminolevulinate</name>
        <dbReference type="ChEBI" id="CHEBI:356416"/>
        <label>2</label>
    </ligand>
</feature>
<protein>
    <recommendedName>
        <fullName evidence="6 16">Delta-aminolevulinic acid dehydratase</fullName>
        <ecNumber evidence="5 16">4.2.1.24</ecNumber>
    </recommendedName>
</protein>
<dbReference type="OrthoDB" id="9805001at2"/>
<evidence type="ECO:0000256" key="8">
    <source>
        <dbReference type="ARBA" id="ARBA00023239"/>
    </source>
</evidence>
<proteinExistence type="inferred from homology"/>
<comment type="cofactor">
    <cofactor evidence="1">
        <name>Zn(2+)</name>
        <dbReference type="ChEBI" id="CHEBI:29105"/>
    </cofactor>
</comment>
<evidence type="ECO:0000256" key="12">
    <source>
        <dbReference type="PIRSR" id="PIRSR001415-1"/>
    </source>
</evidence>
<keyword evidence="15" id="KW-0460">Magnesium</keyword>
<feature type="binding site" evidence="14">
    <location>
        <position position="120"/>
    </location>
    <ligand>
        <name>Zn(2+)</name>
        <dbReference type="ChEBI" id="CHEBI:29105"/>
        <note>catalytic</note>
    </ligand>
</feature>
<feature type="active site" description="Schiff-base intermediate with substrate" evidence="12">
    <location>
        <position position="248"/>
    </location>
</feature>
<evidence type="ECO:0000256" key="1">
    <source>
        <dbReference type="ARBA" id="ARBA00001947"/>
    </source>
</evidence>
<dbReference type="GO" id="GO:0004655">
    <property type="term" value="F:porphobilinogen synthase activity"/>
    <property type="evidence" value="ECO:0007669"/>
    <property type="project" value="UniProtKB-EC"/>
</dbReference>
<evidence type="ECO:0000256" key="2">
    <source>
        <dbReference type="ARBA" id="ARBA00004694"/>
    </source>
</evidence>
<dbReference type="PANTHER" id="PTHR11458">
    <property type="entry name" value="DELTA-AMINOLEVULINIC ACID DEHYDRATASE"/>
    <property type="match status" value="1"/>
</dbReference>
<dbReference type="PANTHER" id="PTHR11458:SF0">
    <property type="entry name" value="DELTA-AMINOLEVULINIC ACID DEHYDRATASE"/>
    <property type="match status" value="1"/>
</dbReference>
<keyword evidence="9 16" id="KW-0627">Porphyrin biosynthesis</keyword>
<evidence type="ECO:0000256" key="13">
    <source>
        <dbReference type="PIRSR" id="PIRSR001415-2"/>
    </source>
</evidence>
<evidence type="ECO:0000256" key="6">
    <source>
        <dbReference type="ARBA" id="ARBA00020771"/>
    </source>
</evidence>
<dbReference type="Gene3D" id="3.20.20.70">
    <property type="entry name" value="Aldolase class I"/>
    <property type="match status" value="1"/>
</dbReference>
<evidence type="ECO:0000256" key="14">
    <source>
        <dbReference type="PIRSR" id="PIRSR001415-3"/>
    </source>
</evidence>
<evidence type="ECO:0000256" key="15">
    <source>
        <dbReference type="PIRSR" id="PIRSR001415-5"/>
    </source>
</evidence>
<keyword evidence="19" id="KW-1185">Reference proteome</keyword>
<dbReference type="AlphaFoldDB" id="A0A1T4RCR1"/>
<feature type="binding site" evidence="14">
    <location>
        <position position="130"/>
    </location>
    <ligand>
        <name>Zn(2+)</name>
        <dbReference type="ChEBI" id="CHEBI:29105"/>
        <note>catalytic</note>
    </ligand>
</feature>
<keyword evidence="8 16" id="KW-0456">Lyase</keyword>
<comment type="catalytic activity">
    <reaction evidence="11 16">
        <text>2 5-aminolevulinate = porphobilinogen + 2 H2O + H(+)</text>
        <dbReference type="Rhea" id="RHEA:24064"/>
        <dbReference type="ChEBI" id="CHEBI:15377"/>
        <dbReference type="ChEBI" id="CHEBI:15378"/>
        <dbReference type="ChEBI" id="CHEBI:58126"/>
        <dbReference type="ChEBI" id="CHEBI:356416"/>
        <dbReference type="EC" id="4.2.1.24"/>
    </reaction>
</comment>
<sequence length="326" mass="36153">MGFPVNRPRRLRRNETMRRLVRENHLRVEDLVYPLFVTQGQGFRKEIESMPGVAQLSVDLAVEEAQKAAELGIPAVILFGIPAYKDETGSSAWAEDEAVQRAVREIKKTVPQLLVITDVCLCEYTSHGHCGLLQGQEVANDPTLELLARTALSHARAGADIVAPSDMMDGRVAAIRTMLDHHGYQDVAIMSYAVKYASAYYGPFREVAESAPQFGDRKAYQMDPANSREALKEVALDLEEGADIVMVKPALAYMDIIRQVKDAVVVPVAAYNVSGEYTMIKAAARLGWIDEKRIVLETMLGFKRAGADIILTYHALDVAKWLKEGY</sequence>
<evidence type="ECO:0000256" key="11">
    <source>
        <dbReference type="ARBA" id="ARBA00047651"/>
    </source>
</evidence>
<comment type="similarity">
    <text evidence="3 17">Belongs to the ALAD family.</text>
</comment>
<feature type="active site" description="Schiff-base intermediate with substrate" evidence="12">
    <location>
        <position position="195"/>
    </location>
</feature>
<comment type="subunit">
    <text evidence="4 16">Homooctamer.</text>
</comment>
<dbReference type="GO" id="GO:0006782">
    <property type="term" value="P:protoporphyrinogen IX biosynthetic process"/>
    <property type="evidence" value="ECO:0007669"/>
    <property type="project" value="UniProtKB-UniPathway"/>
</dbReference>
<evidence type="ECO:0000256" key="3">
    <source>
        <dbReference type="ARBA" id="ARBA00008055"/>
    </source>
</evidence>
<organism evidence="18 19">
    <name type="scientific">Carboxydocella sporoproducens DSM 16521</name>
    <dbReference type="NCBI Taxonomy" id="1121270"/>
    <lineage>
        <taxon>Bacteria</taxon>
        <taxon>Bacillati</taxon>
        <taxon>Bacillota</taxon>
        <taxon>Clostridia</taxon>
        <taxon>Eubacteriales</taxon>
        <taxon>Clostridiales Family XVI. Incertae Sedis</taxon>
        <taxon>Carboxydocella</taxon>
    </lineage>
</organism>
<feature type="binding site" evidence="13">
    <location>
        <position position="274"/>
    </location>
    <ligand>
        <name>5-aminolevulinate</name>
        <dbReference type="ChEBI" id="CHEBI:356416"/>
        <label>2</label>
    </ligand>
</feature>
<keyword evidence="14" id="KW-0479">Metal-binding</keyword>
<dbReference type="FunFam" id="3.20.20.70:FF:000019">
    <property type="entry name" value="Delta-aminolevulinic acid dehydratase"/>
    <property type="match status" value="1"/>
</dbReference>
<reference evidence="19" key="1">
    <citation type="submission" date="2017-02" db="EMBL/GenBank/DDBJ databases">
        <authorList>
            <person name="Varghese N."/>
            <person name="Submissions S."/>
        </authorList>
    </citation>
    <scope>NUCLEOTIDE SEQUENCE [LARGE SCALE GENOMIC DNA]</scope>
    <source>
        <strain evidence="19">DSM 16521</strain>
    </source>
</reference>
<dbReference type="SMART" id="SM01004">
    <property type="entry name" value="ALAD"/>
    <property type="match status" value="1"/>
</dbReference>
<dbReference type="PIRSF" id="PIRSF001415">
    <property type="entry name" value="Porphbilin_synth"/>
    <property type="match status" value="1"/>
</dbReference>
<dbReference type="NCBIfam" id="NF006762">
    <property type="entry name" value="PRK09283.1"/>
    <property type="match status" value="1"/>
</dbReference>
<keyword evidence="7" id="KW-0350">Heme biosynthesis</keyword>
<dbReference type="PROSITE" id="PS00169">
    <property type="entry name" value="D_ALA_DEHYDRATASE"/>
    <property type="match status" value="1"/>
</dbReference>
<dbReference type="UniPathway" id="UPA00251">
    <property type="reaction ID" value="UER00318"/>
</dbReference>
<evidence type="ECO:0000256" key="17">
    <source>
        <dbReference type="RuleBase" id="RU004161"/>
    </source>
</evidence>
<feature type="binding site" evidence="14">
    <location>
        <position position="122"/>
    </location>
    <ligand>
        <name>Zn(2+)</name>
        <dbReference type="ChEBI" id="CHEBI:29105"/>
        <note>catalytic</note>
    </ligand>
</feature>
<evidence type="ECO:0000256" key="16">
    <source>
        <dbReference type="RuleBase" id="RU000515"/>
    </source>
</evidence>
<evidence type="ECO:0000256" key="9">
    <source>
        <dbReference type="ARBA" id="ARBA00023244"/>
    </source>
</evidence>
<dbReference type="InterPro" id="IPR001731">
    <property type="entry name" value="ALAD"/>
</dbReference>
<evidence type="ECO:0000313" key="18">
    <source>
        <dbReference type="EMBL" id="SKA13784.1"/>
    </source>
</evidence>
<dbReference type="RefSeq" id="WP_078666074.1">
    <property type="nucleotide sequence ID" value="NZ_FUXM01000028.1"/>
</dbReference>
<dbReference type="Proteomes" id="UP000189933">
    <property type="component" value="Unassembled WGS sequence"/>
</dbReference>